<evidence type="ECO:0000313" key="4">
    <source>
        <dbReference type="Proteomes" id="UP000192478"/>
    </source>
</evidence>
<evidence type="ECO:0000313" key="1">
    <source>
        <dbReference type="EMBL" id="AOY77227.1"/>
    </source>
</evidence>
<reference evidence="1 3" key="1">
    <citation type="submission" date="2016-10" db="EMBL/GenBank/DDBJ databases">
        <title>Complete Genome Sequence of Acetogen Clostridium formicoaceticum ATCC 27076.</title>
        <authorList>
            <person name="Bao T."/>
            <person name="Cheng C."/>
            <person name="Zhao J."/>
            <person name="Yang S.-T."/>
            <person name="Wang J."/>
            <person name="Wang M."/>
        </authorList>
    </citation>
    <scope>NUCLEOTIDE SEQUENCE [LARGE SCALE GENOMIC DNA]</scope>
    <source>
        <strain evidence="1 3">ATCC 27076</strain>
    </source>
</reference>
<dbReference type="EMBL" id="CP020559">
    <property type="protein sequence ID" value="ARE87757.1"/>
    <property type="molecule type" value="Genomic_DNA"/>
</dbReference>
<dbReference type="KEGG" id="cfm:BJL90_16045"/>
<protein>
    <submittedName>
        <fullName evidence="2">Uncharacterized protein</fullName>
    </submittedName>
</protein>
<dbReference type="Proteomes" id="UP000177894">
    <property type="component" value="Chromosome"/>
</dbReference>
<reference evidence="2 4" key="2">
    <citation type="submission" date="2017-03" db="EMBL/GenBank/DDBJ databases">
        <title>Complete sequence of Clostridium formicaceticum DSM 92.</title>
        <authorList>
            <person name="Poehlein A."/>
            <person name="Karl M."/>
            <person name="Bengelsdorf F.R."/>
            <person name="Duerre P."/>
            <person name="Daniel R."/>
        </authorList>
    </citation>
    <scope>NUCLEOTIDE SEQUENCE [LARGE SCALE GENOMIC DNA]</scope>
    <source>
        <strain evidence="2 4">DSM 92</strain>
    </source>
</reference>
<name>A0AAC9RLA9_9CLOT</name>
<accession>A0AAC9RLA9</accession>
<dbReference type="RefSeq" id="WP_070970274.1">
    <property type="nucleotide sequence ID" value="NZ_CP017603.1"/>
</dbReference>
<dbReference type="EMBL" id="CP017603">
    <property type="protein sequence ID" value="AOY77227.1"/>
    <property type="molecule type" value="Genomic_DNA"/>
</dbReference>
<dbReference type="Proteomes" id="UP000192478">
    <property type="component" value="Chromosome"/>
</dbReference>
<keyword evidence="3" id="KW-1185">Reference proteome</keyword>
<organism evidence="2 4">
    <name type="scientific">Clostridium formicaceticum</name>
    <dbReference type="NCBI Taxonomy" id="1497"/>
    <lineage>
        <taxon>Bacteria</taxon>
        <taxon>Bacillati</taxon>
        <taxon>Bacillota</taxon>
        <taxon>Clostridia</taxon>
        <taxon>Eubacteriales</taxon>
        <taxon>Clostridiaceae</taxon>
        <taxon>Clostridium</taxon>
    </lineage>
</organism>
<dbReference type="AlphaFoldDB" id="A0AAC9RLA9"/>
<gene>
    <name evidence="1" type="ORF">BJL90_16045</name>
    <name evidence="2" type="ORF">CLFO_21570</name>
</gene>
<evidence type="ECO:0000313" key="2">
    <source>
        <dbReference type="EMBL" id="ARE87757.1"/>
    </source>
</evidence>
<proteinExistence type="predicted"/>
<sequence>MKKNANGKYAVTTIFYDSGAVEAREAKPDDKAGEYEKYDLYIDEFDTKQEAMDFIEESKEA</sequence>
<evidence type="ECO:0000313" key="3">
    <source>
        <dbReference type="Proteomes" id="UP000177894"/>
    </source>
</evidence>